<evidence type="ECO:0000313" key="2">
    <source>
        <dbReference type="EMBL" id="KGN37588.1"/>
    </source>
</evidence>
<gene>
    <name evidence="2" type="ORF">N803_14025</name>
</gene>
<reference evidence="2 3" key="1">
    <citation type="submission" date="2013-08" db="EMBL/GenBank/DDBJ databases">
        <title>The genome sequence of Knoellia subterranea.</title>
        <authorList>
            <person name="Zhu W."/>
            <person name="Wang G."/>
        </authorList>
    </citation>
    <scope>NUCLEOTIDE SEQUENCE [LARGE SCALE GENOMIC DNA]</scope>
    <source>
        <strain evidence="2 3">KCTC 19937</strain>
    </source>
</reference>
<evidence type="ECO:0000313" key="3">
    <source>
        <dbReference type="Proteomes" id="UP000030011"/>
    </source>
</evidence>
<dbReference type="eggNOG" id="ENOG502Z7KR">
    <property type="taxonomic scope" value="Bacteria"/>
</dbReference>
<name>A0A0A0JKH8_9MICO</name>
<organism evidence="2 3">
    <name type="scientific">Knoellia subterranea KCTC 19937</name>
    <dbReference type="NCBI Taxonomy" id="1385521"/>
    <lineage>
        <taxon>Bacteria</taxon>
        <taxon>Bacillati</taxon>
        <taxon>Actinomycetota</taxon>
        <taxon>Actinomycetes</taxon>
        <taxon>Micrococcales</taxon>
        <taxon>Intrasporangiaceae</taxon>
        <taxon>Knoellia</taxon>
    </lineage>
</organism>
<dbReference type="Proteomes" id="UP000030011">
    <property type="component" value="Unassembled WGS sequence"/>
</dbReference>
<feature type="compositionally biased region" description="Low complexity" evidence="1">
    <location>
        <begin position="156"/>
        <end position="170"/>
    </location>
</feature>
<keyword evidence="3" id="KW-1185">Reference proteome</keyword>
<sequence length="1369" mass="146196">MPNGNDFTDATRKVGPIEWRRSPHIVVPPLERPVDRPIDIPIDAPVDRPVDRPIDIPIDIPIERPIDIDVDSPFLLPRPVTALRTSDLLLLRFSFANLSWARPDGGDGDAPGWVLRRRKANKPAYLIVDFPPQHLVEEAFPQKAASPTMVRPPELPGGATQPAPANTTAAPTPPPVRAILSQHSRLSFVVKDETIEWSLDGLLSAMSTLPLSVVPHATNRVRIDVDIPFELVKKSRTVRVTGRLTARGGLAVPGAVRSIGRSAAMTRRLDERLGRGVSAAIGSISRVAGEFGVKPVAVGPVGGVTKDLNPGISALARPAPRPPEATETAIELPWRLQLSPHAGGAFTHSHTPIEHDQRVELWHSRLGQRATTPDGAPTVDENDASTRTVRAIWARDMEGGPLAPAEASATGSTDVPNWTKSLTTRDRRMLVDETSNFTLRRGRARWTPPPAKVDRLMLTALGGWLRSDLDVPELPNDLPATATRPAKSFSITEWKHRATMGRDHEVKVVYAGFLFPFGHRASLVKLTERQFDSAPPGSGMTGKIAYLRQRFFIVVRDQTLRFPATGATWQNPNRPGSGPTRLDLAMPLASLSVLTRSTPDLDPPKDPTAPLTNANFCFIPTIDDVPFAFHVLATDREDNIVEYAGPLLFVERGLNVSAASLKNVRDFYAGLSLGERRHPLGGQRVAFAASKAPDGLALDTTLATDGLEFDAAIQLDGRTQDDPRFVPVLGQADVVVPAMNALAGAATPAPMQLPQRYLEKEWTGNVTHVFLEATSAAAAAKLTFTGKGDRSGGFVTPNLDVTGLSGSKGPIGGDIIKAMDGVMQGADFFAGLDAAKLFGAVKISDLVGQISPDNMPSFIADSINEVTALLGDVQRILTLAQQVDQRLAAGVSAASSAADAAAKAAVAQLKAAVATLRTRLTSLETRAKATLTAFADISDLASAQAALTALAADLTALSAAISEVVDAAGTVGLKGEAATAAAVPTALLKDAAEVVRRLSEVLADAGRITEILDLAEQFLGGSGLPETVHARMNWSTPLDPWPKDFPLFQPAGAQGRLDLSVDVRAPITAGGDPSATIVCSMTPFSLRLLGKNPFIELKVETLEFTLLPGKKPDVNLVLAKPGMVFGGPLSFVNALQDLVPFDGFSDPPYLDVSTQGIRAGFDLALPDISIGVFSLANLSIGAEAHVPFIGDSLDFRFNFCTRENPFRLTVWVFGGGGFFAISVTPDRCRMLEAAFEFGAAVALDFGVASGSIECMAGIYFRLETNPDGKDDGKLAGYFRLRGEVDVLGLISASLELYLELSYEPSSGKAVGRASLTIEVEVCFLSTSVQISCEKKFKGSNADPTFEQVMGTQVHGVRPWDEYCNAFATA</sequence>
<dbReference type="RefSeq" id="WP_035904892.1">
    <property type="nucleotide sequence ID" value="NZ_AVPK01000005.1"/>
</dbReference>
<feature type="region of interest" description="Disordered" evidence="1">
    <location>
        <begin position="145"/>
        <end position="173"/>
    </location>
</feature>
<protein>
    <submittedName>
        <fullName evidence="2">Uncharacterized protein</fullName>
    </submittedName>
</protein>
<dbReference type="OrthoDB" id="516973at2"/>
<evidence type="ECO:0000256" key="1">
    <source>
        <dbReference type="SAM" id="MobiDB-lite"/>
    </source>
</evidence>
<proteinExistence type="predicted"/>
<accession>A0A0A0JKH8</accession>
<dbReference type="EMBL" id="AVPK01000005">
    <property type="protein sequence ID" value="KGN37588.1"/>
    <property type="molecule type" value="Genomic_DNA"/>
</dbReference>
<comment type="caution">
    <text evidence="2">The sequence shown here is derived from an EMBL/GenBank/DDBJ whole genome shotgun (WGS) entry which is preliminary data.</text>
</comment>